<accession>A0A516KRB2</accession>
<evidence type="ECO:0000313" key="3">
    <source>
        <dbReference type="EMBL" id="QDP44230.1"/>
    </source>
</evidence>
<dbReference type="GeneID" id="64470508"/>
<organism evidence="3 4">
    <name type="scientific">Streptomyces phage Celia</name>
    <dbReference type="NCBI Taxonomy" id="2590946"/>
    <lineage>
        <taxon>Viruses</taxon>
        <taxon>Duplodnaviria</taxon>
        <taxon>Heunggongvirae</taxon>
        <taxon>Uroviricota</taxon>
        <taxon>Caudoviricetes</taxon>
        <taxon>Arquatrovirinae</taxon>
        <taxon>Celiavirus</taxon>
        <taxon>Celiavirus celia</taxon>
    </lineage>
</organism>
<dbReference type="RefSeq" id="YP_010054591.1">
    <property type="nucleotide sequence ID" value="NC_054655.1"/>
</dbReference>
<evidence type="ECO:0000256" key="1">
    <source>
        <dbReference type="SAM" id="MobiDB-lite"/>
    </source>
</evidence>
<dbReference type="Pfam" id="PF10874">
    <property type="entry name" value="DUF2746"/>
    <property type="match status" value="1"/>
</dbReference>
<reference evidence="3 4" key="1">
    <citation type="submission" date="2019-06" db="EMBL/GenBank/DDBJ databases">
        <authorList>
            <person name="Lopez J."/>
            <person name="Ball K.N."/>
            <person name="Bhuiyan S."/>
            <person name="Nayek S."/>
            <person name="Sivoravong A."/>
            <person name="Hughes L.E."/>
            <person name="Garlena R.A."/>
            <person name="Russell D.A."/>
            <person name="Pope W.H."/>
            <person name="Jacobs-Sera D."/>
            <person name="Hatfull G.F."/>
        </authorList>
    </citation>
    <scope>NUCLEOTIDE SEQUENCE [LARGE SCALE GENOMIC DNA]</scope>
</reference>
<dbReference type="KEGG" id="vg:64470508"/>
<protein>
    <recommendedName>
        <fullName evidence="5">DUF2746 domain-containing protein</fullName>
    </recommendedName>
</protein>
<keyword evidence="2" id="KW-1133">Transmembrane helix</keyword>
<proteinExistence type="predicted"/>
<feature type="region of interest" description="Disordered" evidence="1">
    <location>
        <begin position="93"/>
        <end position="118"/>
    </location>
</feature>
<feature type="compositionally biased region" description="Polar residues" evidence="1">
    <location>
        <begin position="49"/>
        <end position="60"/>
    </location>
</feature>
<keyword evidence="2" id="KW-0472">Membrane</keyword>
<gene>
    <name evidence="3" type="primary">27</name>
    <name evidence="3" type="ORF">SEA_CELIA_27</name>
</gene>
<dbReference type="EMBL" id="MN062705">
    <property type="protein sequence ID" value="QDP44230.1"/>
    <property type="molecule type" value="Genomic_DNA"/>
</dbReference>
<keyword evidence="4" id="KW-1185">Reference proteome</keyword>
<feature type="transmembrane region" description="Helical" evidence="2">
    <location>
        <begin position="12"/>
        <end position="33"/>
    </location>
</feature>
<dbReference type="Proteomes" id="UP000317273">
    <property type="component" value="Segment"/>
</dbReference>
<feature type="region of interest" description="Disordered" evidence="1">
    <location>
        <begin position="47"/>
        <end position="67"/>
    </location>
</feature>
<keyword evidence="2" id="KW-0812">Transmembrane</keyword>
<sequence>MTTLALSPATQVALISTGGTIVVAVIGVLVEFLRRQSSALNEVRENTAEARNQVANSHQTNLRDDMDRLHDDVRAVLELVTEHGQDIRGLRSELQQERRERLSVSERLDDHVAAMTHR</sequence>
<name>A0A516KRB2_9CAUD</name>
<dbReference type="InterPro" id="IPR022704">
    <property type="entry name" value="DUF2746"/>
</dbReference>
<evidence type="ECO:0000313" key="4">
    <source>
        <dbReference type="Proteomes" id="UP000317273"/>
    </source>
</evidence>
<evidence type="ECO:0000256" key="2">
    <source>
        <dbReference type="SAM" id="Phobius"/>
    </source>
</evidence>
<feature type="compositionally biased region" description="Basic and acidic residues" evidence="1">
    <location>
        <begin position="93"/>
        <end position="112"/>
    </location>
</feature>
<evidence type="ECO:0008006" key="5">
    <source>
        <dbReference type="Google" id="ProtNLM"/>
    </source>
</evidence>